<protein>
    <recommendedName>
        <fullName evidence="5">Lipoprotein</fullName>
    </recommendedName>
</protein>
<proteinExistence type="predicted"/>
<dbReference type="PROSITE" id="PS51257">
    <property type="entry name" value="PROKAR_LIPOPROTEIN"/>
    <property type="match status" value="1"/>
</dbReference>
<keyword evidence="2" id="KW-0732">Signal</keyword>
<dbReference type="Proteomes" id="UP001319861">
    <property type="component" value="Chromosome"/>
</dbReference>
<dbReference type="EMBL" id="AP024525">
    <property type="protein sequence ID" value="BCT75132.1"/>
    <property type="molecule type" value="Genomic_DNA"/>
</dbReference>
<evidence type="ECO:0000256" key="1">
    <source>
        <dbReference type="SAM" id="MobiDB-lite"/>
    </source>
</evidence>
<accession>A0ABN6FGG7</accession>
<evidence type="ECO:0000256" key="2">
    <source>
        <dbReference type="SAM" id="SignalP"/>
    </source>
</evidence>
<evidence type="ECO:0000313" key="4">
    <source>
        <dbReference type="Proteomes" id="UP001319861"/>
    </source>
</evidence>
<dbReference type="RefSeq" id="WP_229231909.1">
    <property type="nucleotide sequence ID" value="NZ_AP024525.1"/>
</dbReference>
<feature type="signal peptide" evidence="2">
    <location>
        <begin position="1"/>
        <end position="36"/>
    </location>
</feature>
<reference evidence="3 4" key="1">
    <citation type="journal article" date="2021" name="J. Biosci. Bioeng.">
        <title>Identification and characterization of a chc gene cluster responsible for the aromatization pathway of cyclohexanecarboxylate degradation in Sinomonas cyclohexanicum ATCC 51369.</title>
        <authorList>
            <person name="Yamamoto T."/>
            <person name="Hasegawa Y."/>
            <person name="Lau P.C.K."/>
            <person name="Iwaki H."/>
        </authorList>
    </citation>
    <scope>NUCLEOTIDE SEQUENCE [LARGE SCALE GENOMIC DNA]</scope>
    <source>
        <strain evidence="3 4">ATCC 51369</strain>
    </source>
</reference>
<sequence>MHPALDRGRPWRAAGHAVVALLAAGALASCSVPAPAGDASPQRTTAPGPAPSSAAPSAAPPAATPPAALKIHRFTSHPLSFRYPSDWQVAAETLPIGAGRDQRETATVSDASGRAVLSVFVNWAPQDVGVDVTRAVLDAEPVPGLDSAAVRPGHYAFYAETSAGTGAVSYAMTITPGRPVDGPGQSRGGPADAVVQIGSGYAVAADASPEILQFPDPADARAWLASDQAQRVKAILLSLTVY</sequence>
<evidence type="ECO:0000313" key="3">
    <source>
        <dbReference type="EMBL" id="BCT75132.1"/>
    </source>
</evidence>
<organism evidence="3 4">
    <name type="scientific">Sinomonas cyclohexanicum</name>
    <name type="common">Corynebacterium cyclohexanicum</name>
    <dbReference type="NCBI Taxonomy" id="322009"/>
    <lineage>
        <taxon>Bacteria</taxon>
        <taxon>Bacillati</taxon>
        <taxon>Actinomycetota</taxon>
        <taxon>Actinomycetes</taxon>
        <taxon>Micrococcales</taxon>
        <taxon>Micrococcaceae</taxon>
        <taxon>Sinomonas</taxon>
    </lineage>
</organism>
<feature type="compositionally biased region" description="Low complexity" evidence="1">
    <location>
        <begin position="44"/>
        <end position="57"/>
    </location>
</feature>
<keyword evidence="4" id="KW-1185">Reference proteome</keyword>
<feature type="chain" id="PRO_5047396036" description="Lipoprotein" evidence="2">
    <location>
        <begin position="37"/>
        <end position="242"/>
    </location>
</feature>
<evidence type="ECO:0008006" key="5">
    <source>
        <dbReference type="Google" id="ProtNLM"/>
    </source>
</evidence>
<gene>
    <name evidence="3" type="ORF">SCMU_09740</name>
</gene>
<feature type="region of interest" description="Disordered" evidence="1">
    <location>
        <begin position="33"/>
        <end position="64"/>
    </location>
</feature>
<name>A0ABN6FGG7_SINCY</name>